<organism evidence="10 11">
    <name type="scientific">Goodfellowiella coeruleoviolacea</name>
    <dbReference type="NCBI Taxonomy" id="334858"/>
    <lineage>
        <taxon>Bacteria</taxon>
        <taxon>Bacillati</taxon>
        <taxon>Actinomycetota</taxon>
        <taxon>Actinomycetes</taxon>
        <taxon>Pseudonocardiales</taxon>
        <taxon>Pseudonocardiaceae</taxon>
        <taxon>Goodfellowiella</taxon>
    </lineage>
</organism>
<proteinExistence type="inferred from homology"/>
<evidence type="ECO:0000313" key="10">
    <source>
        <dbReference type="EMBL" id="MCP2164173.1"/>
    </source>
</evidence>
<evidence type="ECO:0000256" key="3">
    <source>
        <dbReference type="ARBA" id="ARBA00022475"/>
    </source>
</evidence>
<evidence type="ECO:0000256" key="5">
    <source>
        <dbReference type="ARBA" id="ARBA00022989"/>
    </source>
</evidence>
<dbReference type="Pfam" id="PF00528">
    <property type="entry name" value="BPD_transp_1"/>
    <property type="match status" value="1"/>
</dbReference>
<feature type="transmembrane region" description="Helical" evidence="7">
    <location>
        <begin position="213"/>
        <end position="238"/>
    </location>
</feature>
<keyword evidence="11" id="KW-1185">Reference proteome</keyword>
<feature type="transmembrane region" description="Helical" evidence="7">
    <location>
        <begin position="106"/>
        <end position="128"/>
    </location>
</feature>
<feature type="domain" description="ABC transmembrane type-1" evidence="9">
    <location>
        <begin position="102"/>
        <end position="291"/>
    </location>
</feature>
<dbReference type="GO" id="GO:0005886">
    <property type="term" value="C:plasma membrane"/>
    <property type="evidence" value="ECO:0007669"/>
    <property type="project" value="UniProtKB-SubCell"/>
</dbReference>
<keyword evidence="6 7" id="KW-0472">Membrane</keyword>
<dbReference type="SUPFAM" id="SSF161098">
    <property type="entry name" value="MetI-like"/>
    <property type="match status" value="1"/>
</dbReference>
<dbReference type="PROSITE" id="PS50928">
    <property type="entry name" value="ABC_TM1"/>
    <property type="match status" value="1"/>
</dbReference>
<evidence type="ECO:0000313" key="11">
    <source>
        <dbReference type="Proteomes" id="UP001206128"/>
    </source>
</evidence>
<evidence type="ECO:0000259" key="9">
    <source>
        <dbReference type="PROSITE" id="PS50928"/>
    </source>
</evidence>
<gene>
    <name evidence="10" type="ORF">LX83_001013</name>
</gene>
<feature type="transmembrane region" description="Helical" evidence="7">
    <location>
        <begin position="170"/>
        <end position="187"/>
    </location>
</feature>
<dbReference type="AlphaFoldDB" id="A0AAE3GDL5"/>
<protein>
    <submittedName>
        <fullName evidence="10">Cellobiose ABC transporter membrane protein</fullName>
    </submittedName>
</protein>
<comment type="similarity">
    <text evidence="7">Belongs to the binding-protein-dependent transport system permease family.</text>
</comment>
<sequence>MTTLSQPAVSDPAARGDGNRRTGRAPRRRGTGHGDGRIAGPWVYACLLAVLLGSAFPVYWSFVVASQTPDAIGKVPPVLVPGGHLFDNIAKVFDQTEFALALGNSLIVSGTITVSVVFFSTLAGFAFAKLRFRGRGLLLVVVVATQAIPHELGVIPLFMMMSDFGWASELQAVIVPSLVTAFGVFFMRQYLDRAVPYELLEAGRMDGCSTLRLFWHVVVPAARPAAAVLGLFTFMTAWNDFFWPLVVLDDDNPTVQTALSALASGYTTDYTLVLTAASIATVPVLVIFLAFGRQIVGGIMQGAVKG</sequence>
<evidence type="ECO:0000256" key="7">
    <source>
        <dbReference type="RuleBase" id="RU363032"/>
    </source>
</evidence>
<feature type="transmembrane region" description="Helical" evidence="7">
    <location>
        <begin position="270"/>
        <end position="291"/>
    </location>
</feature>
<dbReference type="Proteomes" id="UP001206128">
    <property type="component" value="Unassembled WGS sequence"/>
</dbReference>
<name>A0AAE3GDL5_9PSEU</name>
<feature type="transmembrane region" description="Helical" evidence="7">
    <location>
        <begin position="137"/>
        <end position="158"/>
    </location>
</feature>
<dbReference type="PANTHER" id="PTHR43744">
    <property type="entry name" value="ABC TRANSPORTER PERMEASE PROTEIN MG189-RELATED-RELATED"/>
    <property type="match status" value="1"/>
</dbReference>
<evidence type="ECO:0000256" key="8">
    <source>
        <dbReference type="SAM" id="MobiDB-lite"/>
    </source>
</evidence>
<dbReference type="CDD" id="cd06261">
    <property type="entry name" value="TM_PBP2"/>
    <property type="match status" value="1"/>
</dbReference>
<reference evidence="10" key="1">
    <citation type="submission" date="2022-06" db="EMBL/GenBank/DDBJ databases">
        <title>Genomic Encyclopedia of Archaeal and Bacterial Type Strains, Phase II (KMG-II): from individual species to whole genera.</title>
        <authorList>
            <person name="Goeker M."/>
        </authorList>
    </citation>
    <scope>NUCLEOTIDE SEQUENCE</scope>
    <source>
        <strain evidence="10">DSM 43935</strain>
    </source>
</reference>
<keyword evidence="2 7" id="KW-0813">Transport</keyword>
<evidence type="ECO:0000256" key="4">
    <source>
        <dbReference type="ARBA" id="ARBA00022692"/>
    </source>
</evidence>
<keyword evidence="3" id="KW-1003">Cell membrane</keyword>
<dbReference type="EMBL" id="JAMTCK010000002">
    <property type="protein sequence ID" value="MCP2164173.1"/>
    <property type="molecule type" value="Genomic_DNA"/>
</dbReference>
<comment type="caution">
    <text evidence="10">The sequence shown here is derived from an EMBL/GenBank/DDBJ whole genome shotgun (WGS) entry which is preliminary data.</text>
</comment>
<keyword evidence="5 7" id="KW-1133">Transmembrane helix</keyword>
<evidence type="ECO:0000256" key="1">
    <source>
        <dbReference type="ARBA" id="ARBA00004651"/>
    </source>
</evidence>
<feature type="compositionally biased region" description="Basic residues" evidence="8">
    <location>
        <begin position="21"/>
        <end position="31"/>
    </location>
</feature>
<feature type="region of interest" description="Disordered" evidence="8">
    <location>
        <begin position="1"/>
        <end position="33"/>
    </location>
</feature>
<dbReference type="Gene3D" id="1.10.3720.10">
    <property type="entry name" value="MetI-like"/>
    <property type="match status" value="1"/>
</dbReference>
<dbReference type="GO" id="GO:0055085">
    <property type="term" value="P:transmembrane transport"/>
    <property type="evidence" value="ECO:0007669"/>
    <property type="project" value="InterPro"/>
</dbReference>
<feature type="transmembrane region" description="Helical" evidence="7">
    <location>
        <begin position="38"/>
        <end position="60"/>
    </location>
</feature>
<keyword evidence="4 7" id="KW-0812">Transmembrane</keyword>
<dbReference type="PANTHER" id="PTHR43744:SF12">
    <property type="entry name" value="ABC TRANSPORTER PERMEASE PROTEIN MG189-RELATED"/>
    <property type="match status" value="1"/>
</dbReference>
<accession>A0AAE3GDL5</accession>
<evidence type="ECO:0000256" key="6">
    <source>
        <dbReference type="ARBA" id="ARBA00023136"/>
    </source>
</evidence>
<comment type="subcellular location">
    <subcellularLocation>
        <location evidence="1 7">Cell membrane</location>
        <topology evidence="1 7">Multi-pass membrane protein</topology>
    </subcellularLocation>
</comment>
<dbReference type="InterPro" id="IPR000515">
    <property type="entry name" value="MetI-like"/>
</dbReference>
<dbReference type="InterPro" id="IPR035906">
    <property type="entry name" value="MetI-like_sf"/>
</dbReference>
<evidence type="ECO:0000256" key="2">
    <source>
        <dbReference type="ARBA" id="ARBA00022448"/>
    </source>
</evidence>